<dbReference type="AlphaFoldDB" id="A0A6I6FIK1"/>
<name>A0A6I6FIK1_9ACTN</name>
<dbReference type="RefSeq" id="WP_156691137.1">
    <property type="nucleotide sequence ID" value="NZ_CP034279.1"/>
</dbReference>
<keyword evidence="2" id="KW-1185">Reference proteome</keyword>
<dbReference type="OrthoDB" id="4197498at2"/>
<gene>
    <name evidence="1" type="ORF">EIZ62_02890</name>
</gene>
<proteinExistence type="predicted"/>
<dbReference type="Proteomes" id="UP000422572">
    <property type="component" value="Chromosome"/>
</dbReference>
<evidence type="ECO:0000313" key="2">
    <source>
        <dbReference type="Proteomes" id="UP000422572"/>
    </source>
</evidence>
<protein>
    <submittedName>
        <fullName evidence="1">Uncharacterized protein</fullName>
    </submittedName>
</protein>
<sequence length="75" mass="7962">MHQVPAEAPRGEALAVPVGARAVHWPDLVVVLPGGRLAAFEVEFPAEPAVALRTILQPLQPLQPPGSEVDAQLNR</sequence>
<dbReference type="KEGG" id="sfic:EIZ62_02890"/>
<accession>A0A6I6FIK1</accession>
<evidence type="ECO:0000313" key="1">
    <source>
        <dbReference type="EMBL" id="QGV77318.1"/>
    </source>
</evidence>
<reference evidence="1 2" key="1">
    <citation type="submission" date="2018-12" db="EMBL/GenBank/DDBJ databases">
        <title>Complete genome sequence of Streptomyces ficellus NRRL8067, the producer of ficellomycin, feldamycin and nojirimycin.</title>
        <authorList>
            <person name="Zhang H."/>
            <person name="Yue R."/>
            <person name="Liu Y."/>
            <person name="Li M."/>
            <person name="Mu H."/>
            <person name="Zhang J."/>
        </authorList>
    </citation>
    <scope>NUCLEOTIDE SEQUENCE [LARGE SCALE GENOMIC DNA]</scope>
    <source>
        <strain evidence="1 2">NRRL 8067</strain>
    </source>
</reference>
<dbReference type="EMBL" id="CP034279">
    <property type="protein sequence ID" value="QGV77318.1"/>
    <property type="molecule type" value="Genomic_DNA"/>
</dbReference>
<organism evidence="1 2">
    <name type="scientific">Streptomyces ficellus</name>
    <dbReference type="NCBI Taxonomy" id="1977088"/>
    <lineage>
        <taxon>Bacteria</taxon>
        <taxon>Bacillati</taxon>
        <taxon>Actinomycetota</taxon>
        <taxon>Actinomycetes</taxon>
        <taxon>Kitasatosporales</taxon>
        <taxon>Streptomycetaceae</taxon>
        <taxon>Streptomyces</taxon>
    </lineage>
</organism>